<evidence type="ECO:0000313" key="2">
    <source>
        <dbReference type="EMBL" id="ADR36634.1"/>
    </source>
</evidence>
<dbReference type="AlphaFoldDB" id="E4U8F4"/>
<dbReference type="HOGENOM" id="CLU_803719_0_0_0"/>
<protein>
    <recommendedName>
        <fullName evidence="4">Carboxypeptidase regulatory-like domain-containing protein</fullName>
    </recommendedName>
</protein>
<organism evidence="2 3">
    <name type="scientific">Oceanithermus profundus (strain DSM 14977 / NBRC 100410 / VKM B-2274 / 506)</name>
    <dbReference type="NCBI Taxonomy" id="670487"/>
    <lineage>
        <taxon>Bacteria</taxon>
        <taxon>Thermotogati</taxon>
        <taxon>Deinococcota</taxon>
        <taxon>Deinococci</taxon>
        <taxon>Thermales</taxon>
        <taxon>Thermaceae</taxon>
        <taxon>Oceanithermus</taxon>
    </lineage>
</organism>
<keyword evidence="3" id="KW-1185">Reference proteome</keyword>
<gene>
    <name evidence="2" type="ordered locus">Ocepr_1177</name>
</gene>
<reference evidence="3" key="1">
    <citation type="submission" date="2010-11" db="EMBL/GenBank/DDBJ databases">
        <title>The complete sequence of chromosome of Oceanithermus profundus DSM 14977.</title>
        <authorList>
            <consortium name="US DOE Joint Genome Institute (JGI-PGF)"/>
            <person name="Lucas S."/>
            <person name="Copeland A."/>
            <person name="Lapidus A."/>
            <person name="Bruce D."/>
            <person name="Goodwin L."/>
            <person name="Pitluck S."/>
            <person name="Kyrpides N."/>
            <person name="Mavromatis K."/>
            <person name="Pagani I."/>
            <person name="Ivanova N."/>
            <person name="Zhang X."/>
            <person name="Brettin T."/>
            <person name="Detter J.C."/>
            <person name="Tapia R."/>
            <person name="Han C."/>
            <person name="Land M."/>
            <person name="Hauser L."/>
            <person name="Markowitz V."/>
            <person name="Cheng J.-F."/>
            <person name="Hugenholtz P."/>
            <person name="Woyke T."/>
            <person name="Wu D."/>
            <person name="Tindall B."/>
            <person name="Faehnrich R."/>
            <person name="Brambilla E."/>
            <person name="Klenk H.-P."/>
            <person name="Eisen J.A."/>
        </authorList>
    </citation>
    <scope>NUCLEOTIDE SEQUENCE [LARGE SCALE GENOMIC DNA]</scope>
    <source>
        <strain evidence="3">DSM 14977 / NBRC 100410 / VKM B-2274 / 506</strain>
    </source>
</reference>
<name>E4U8F4_OCEP5</name>
<dbReference type="PROSITE" id="PS51257">
    <property type="entry name" value="PROKAR_LIPOPROTEIN"/>
    <property type="match status" value="1"/>
</dbReference>
<evidence type="ECO:0000313" key="3">
    <source>
        <dbReference type="Proteomes" id="UP000008722"/>
    </source>
</evidence>
<feature type="signal peptide" evidence="1">
    <location>
        <begin position="1"/>
        <end position="24"/>
    </location>
</feature>
<keyword evidence="1" id="KW-0732">Signal</keyword>
<evidence type="ECO:0000256" key="1">
    <source>
        <dbReference type="SAM" id="SignalP"/>
    </source>
</evidence>
<dbReference type="Proteomes" id="UP000008722">
    <property type="component" value="Chromosome"/>
</dbReference>
<dbReference type="EMBL" id="CP002361">
    <property type="protein sequence ID" value="ADR36634.1"/>
    <property type="molecule type" value="Genomic_DNA"/>
</dbReference>
<dbReference type="STRING" id="670487.Ocepr_1177"/>
<feature type="chain" id="PRO_5003190483" description="Carboxypeptidase regulatory-like domain-containing protein" evidence="1">
    <location>
        <begin position="25"/>
        <end position="345"/>
    </location>
</feature>
<reference evidence="2 3" key="2">
    <citation type="journal article" date="2011" name="Stand. Genomic Sci.">
        <title>Complete genome sequence of Oceanithermus profundus type strain (506).</title>
        <authorList>
            <person name="Pati A."/>
            <person name="Zhang X."/>
            <person name="Lapidus A."/>
            <person name="Nolan M."/>
            <person name="Lucas S."/>
            <person name="Del Rio T.G."/>
            <person name="Tice H."/>
            <person name="Cheng J.F."/>
            <person name="Tapia R."/>
            <person name="Han C."/>
            <person name="Goodwin L."/>
            <person name="Pitluck S."/>
            <person name="Liolios K."/>
            <person name="Pagani I."/>
            <person name="Ivanova N."/>
            <person name="Mavromatis K."/>
            <person name="Chen A."/>
            <person name="Palaniappan K."/>
            <person name="Hauser L."/>
            <person name="Jeffries C.D."/>
            <person name="Brambilla E.M."/>
            <person name="Rohl A."/>
            <person name="Mwirichia R."/>
            <person name="Rohde M."/>
            <person name="Tindall B.J."/>
            <person name="Sikorski J."/>
            <person name="Wirth R."/>
            <person name="Goker M."/>
            <person name="Woyke T."/>
            <person name="Detter J.C."/>
            <person name="Bristow J."/>
            <person name="Eisen J.A."/>
            <person name="Markowitz V."/>
            <person name="Hugenholtz P."/>
            <person name="Kyrpides N.C."/>
            <person name="Klenk H.P."/>
            <person name="Land M."/>
        </authorList>
    </citation>
    <scope>NUCLEOTIDE SEQUENCE [LARGE SCALE GENOMIC DNA]</scope>
    <source>
        <strain evidence="3">DSM 14977 / NBRC 100410 / VKM B-2274 / 506</strain>
    </source>
</reference>
<evidence type="ECO:0008006" key="4">
    <source>
        <dbReference type="Google" id="ProtNLM"/>
    </source>
</evidence>
<sequence precursor="true">MLKPLVTLLLYTALLFLTVSCQKAEPEPPAWHLRGAVMEATAYPTGVIYYPVDAGVTIYDANGNVLAGGETEGFYDLTVTGVRPQQRLRVVAEKSYGSIAVRSEKWVAVPEQGDGVAVPSLALLPPDLGELYPGPEEWASFDGAVAVAADSVPDSVVRIQALALDPEKDRALFPGDFSEARGYALASAGFLQIRMYDAAGNPVRNGSTPAKVRFRLSQARSGFLFDLRPDSGTYEVPLYVYDEGASTWVRVGEGRLVDEGGQPIPESEKGAILDGTYPGAVYMETDYGVRPSRLATNPFRSGSARTLEEGDYYFTDALNCDVPLVPCDEIDSETQGCKALEGGKG</sequence>
<accession>E4U8F4</accession>
<dbReference type="KEGG" id="opr:Ocepr_1177"/>
<proteinExistence type="predicted"/>